<dbReference type="EMBL" id="CH991552">
    <property type="protein sequence ID" value="EDQ89008.1"/>
    <property type="molecule type" value="Genomic_DNA"/>
</dbReference>
<dbReference type="AlphaFoldDB" id="A9V0G4"/>
<sequence>MARTLSLLLVCLALAVPSMADRDLLEENRFHGRCIRAIHAADHGHYVSTGHASGIDMAATICRGDVDCQHIAPCESGDCMQLHRCESNTNAVCALYVPVHCTEDVVSAPQSAVQSSSVLSLANKAGSSVALGDRFFFVGAPKADSAYDKTGLVYAAHISSNEAILQELVGDQPGKKDNFGAAVATFGTTLMVGAPGADTSIKKGGKVEVFTMVRNAWERTQVLAPAGLAQNDDFGASVALGNGVAIVGAPRDSSIKVKAGAAYVYAADREGQWYLIDKLQVSRPKEKGRCGMSVAISGLTAVVGCSGKKERAFVFALRDGTFTELTQIKQGANNFGQAVAIASNELAYGPLRTAVLIGAPDQKDGRAFMYELQSDGQAERTEKFKPKSDANPNRFGASVALSPGGRYSVIGAPGESGTSDIGRVFAYERQREWELVLEAVAPDVSAEGDQLGTAVDIRATSSGFLIMASAPKALNDGAVTFISS</sequence>
<evidence type="ECO:0000256" key="3">
    <source>
        <dbReference type="ARBA" id="ARBA00023180"/>
    </source>
</evidence>
<dbReference type="GeneID" id="5891524"/>
<protein>
    <submittedName>
        <fullName evidence="5">Uncharacterized protein</fullName>
    </submittedName>
</protein>
<feature type="signal peptide" evidence="4">
    <location>
        <begin position="1"/>
        <end position="20"/>
    </location>
</feature>
<accession>A9V0G4</accession>
<evidence type="ECO:0000313" key="5">
    <source>
        <dbReference type="EMBL" id="EDQ89008.1"/>
    </source>
</evidence>
<dbReference type="OMA" id="LWLSEAN"/>
<keyword evidence="3" id="KW-0325">Glycoprotein</keyword>
<dbReference type="InterPro" id="IPR028994">
    <property type="entry name" value="Integrin_alpha_N"/>
</dbReference>
<proteinExistence type="predicted"/>
<dbReference type="PANTHER" id="PTHR36220">
    <property type="entry name" value="UNNAMED PRODUCT"/>
    <property type="match status" value="1"/>
</dbReference>
<reference evidence="5 6" key="1">
    <citation type="journal article" date="2008" name="Nature">
        <title>The genome of the choanoflagellate Monosiga brevicollis and the origin of metazoans.</title>
        <authorList>
            <consortium name="JGI Sequencing"/>
            <person name="King N."/>
            <person name="Westbrook M.J."/>
            <person name="Young S.L."/>
            <person name="Kuo A."/>
            <person name="Abedin M."/>
            <person name="Chapman J."/>
            <person name="Fairclough S."/>
            <person name="Hellsten U."/>
            <person name="Isogai Y."/>
            <person name="Letunic I."/>
            <person name="Marr M."/>
            <person name="Pincus D."/>
            <person name="Putnam N."/>
            <person name="Rokas A."/>
            <person name="Wright K.J."/>
            <person name="Zuzow R."/>
            <person name="Dirks W."/>
            <person name="Good M."/>
            <person name="Goodstein D."/>
            <person name="Lemons D."/>
            <person name="Li W."/>
            <person name="Lyons J.B."/>
            <person name="Morris A."/>
            <person name="Nichols S."/>
            <person name="Richter D.J."/>
            <person name="Salamov A."/>
            <person name="Bork P."/>
            <person name="Lim W.A."/>
            <person name="Manning G."/>
            <person name="Miller W.T."/>
            <person name="McGinnis W."/>
            <person name="Shapiro H."/>
            <person name="Tjian R."/>
            <person name="Grigoriev I.V."/>
            <person name="Rokhsar D."/>
        </authorList>
    </citation>
    <scope>NUCLEOTIDE SEQUENCE [LARGE SCALE GENOMIC DNA]</scope>
    <source>
        <strain evidence="6">MX1 / ATCC 50154</strain>
    </source>
</reference>
<dbReference type="InterPro" id="IPR011043">
    <property type="entry name" value="Gal_Oxase/kelch_b-propeller"/>
</dbReference>
<name>A9V0G4_MONBE</name>
<keyword evidence="2" id="KW-0677">Repeat</keyword>
<evidence type="ECO:0000256" key="4">
    <source>
        <dbReference type="SAM" id="SignalP"/>
    </source>
</evidence>
<dbReference type="Pfam" id="PF14312">
    <property type="entry name" value="FG-GAP_2"/>
    <property type="match status" value="2"/>
</dbReference>
<dbReference type="SUPFAM" id="SSF50965">
    <property type="entry name" value="Galactose oxidase, central domain"/>
    <property type="match status" value="1"/>
</dbReference>
<keyword evidence="6" id="KW-1185">Reference proteome</keyword>
<dbReference type="eggNOG" id="ENOG502T1SX">
    <property type="taxonomic scope" value="Eukaryota"/>
</dbReference>
<gene>
    <name evidence="5" type="ORF">MONBRDRAFT_25795</name>
</gene>
<dbReference type="Proteomes" id="UP000001357">
    <property type="component" value="Unassembled WGS sequence"/>
</dbReference>
<dbReference type="InParanoid" id="A9V0G4"/>
<dbReference type="PANTHER" id="PTHR36220:SF1">
    <property type="entry name" value="GAMMA TUBULIN COMPLEX COMPONENT C-TERMINAL DOMAIN-CONTAINING PROTEIN"/>
    <property type="match status" value="1"/>
</dbReference>
<dbReference type="SMART" id="SM00191">
    <property type="entry name" value="Int_alpha"/>
    <property type="match status" value="4"/>
</dbReference>
<dbReference type="KEGG" id="mbr:MONBRDRAFT_25795"/>
<keyword evidence="1 4" id="KW-0732">Signal</keyword>
<dbReference type="InterPro" id="IPR013519">
    <property type="entry name" value="Int_alpha_beta-p"/>
</dbReference>
<feature type="chain" id="PRO_5002742515" evidence="4">
    <location>
        <begin position="21"/>
        <end position="484"/>
    </location>
</feature>
<organism evidence="5 6">
    <name type="scientific">Monosiga brevicollis</name>
    <name type="common">Choanoflagellate</name>
    <dbReference type="NCBI Taxonomy" id="81824"/>
    <lineage>
        <taxon>Eukaryota</taxon>
        <taxon>Choanoflagellata</taxon>
        <taxon>Craspedida</taxon>
        <taxon>Salpingoecidae</taxon>
        <taxon>Monosiga</taxon>
    </lineage>
</organism>
<evidence type="ECO:0000256" key="2">
    <source>
        <dbReference type="ARBA" id="ARBA00022737"/>
    </source>
</evidence>
<dbReference type="RefSeq" id="XP_001746113.1">
    <property type="nucleotide sequence ID" value="XM_001746061.1"/>
</dbReference>
<evidence type="ECO:0000256" key="1">
    <source>
        <dbReference type="ARBA" id="ARBA00022729"/>
    </source>
</evidence>
<dbReference type="InterPro" id="IPR013517">
    <property type="entry name" value="FG-GAP"/>
</dbReference>
<dbReference type="Gene3D" id="2.130.10.130">
    <property type="entry name" value="Integrin alpha, N-terminal"/>
    <property type="match status" value="1"/>
</dbReference>
<evidence type="ECO:0000313" key="6">
    <source>
        <dbReference type="Proteomes" id="UP000001357"/>
    </source>
</evidence>